<dbReference type="EMBL" id="SMMG02000009">
    <property type="protein sequence ID" value="KAA3461625.1"/>
    <property type="molecule type" value="Genomic_DNA"/>
</dbReference>
<evidence type="ECO:0000256" key="1">
    <source>
        <dbReference type="SAM" id="Phobius"/>
    </source>
</evidence>
<protein>
    <submittedName>
        <fullName evidence="2">Uncharacterized protein</fullName>
    </submittedName>
</protein>
<dbReference type="OrthoDB" id="1939491at2759"/>
<keyword evidence="3" id="KW-1185">Reference proteome</keyword>
<name>A0A5B6UZU4_9ROSI</name>
<accession>A0A5B6UZU4</accession>
<keyword evidence="1" id="KW-0812">Transmembrane</keyword>
<comment type="caution">
    <text evidence="2">The sequence shown here is derived from an EMBL/GenBank/DDBJ whole genome shotgun (WGS) entry which is preliminary data.</text>
</comment>
<reference evidence="3" key="1">
    <citation type="journal article" date="2019" name="Plant Biotechnol. J.">
        <title>Genome sequencing of the Australian wild diploid species Gossypium australe highlights disease resistance and delayed gland morphogenesis.</title>
        <authorList>
            <person name="Cai Y."/>
            <person name="Cai X."/>
            <person name="Wang Q."/>
            <person name="Wang P."/>
            <person name="Zhang Y."/>
            <person name="Cai C."/>
            <person name="Xu Y."/>
            <person name="Wang K."/>
            <person name="Zhou Z."/>
            <person name="Wang C."/>
            <person name="Geng S."/>
            <person name="Li B."/>
            <person name="Dong Q."/>
            <person name="Hou Y."/>
            <person name="Wang H."/>
            <person name="Ai P."/>
            <person name="Liu Z."/>
            <person name="Yi F."/>
            <person name="Sun M."/>
            <person name="An G."/>
            <person name="Cheng J."/>
            <person name="Zhang Y."/>
            <person name="Shi Q."/>
            <person name="Xie Y."/>
            <person name="Shi X."/>
            <person name="Chang Y."/>
            <person name="Huang F."/>
            <person name="Chen Y."/>
            <person name="Hong S."/>
            <person name="Mi L."/>
            <person name="Sun Q."/>
            <person name="Zhang L."/>
            <person name="Zhou B."/>
            <person name="Peng R."/>
            <person name="Zhang X."/>
            <person name="Liu F."/>
        </authorList>
    </citation>
    <scope>NUCLEOTIDE SEQUENCE [LARGE SCALE GENOMIC DNA]</scope>
    <source>
        <strain evidence="3">cv. PA1801</strain>
    </source>
</reference>
<evidence type="ECO:0000313" key="3">
    <source>
        <dbReference type="Proteomes" id="UP000325315"/>
    </source>
</evidence>
<dbReference type="AlphaFoldDB" id="A0A5B6UZU4"/>
<proteinExistence type="predicted"/>
<evidence type="ECO:0000313" key="2">
    <source>
        <dbReference type="EMBL" id="KAA3461625.1"/>
    </source>
</evidence>
<gene>
    <name evidence="2" type="ORF">EPI10_028180</name>
</gene>
<sequence>MGEEKERGPVKCFLCEGPHIVKDYAKRYMFSSIWSFLFSTVFARELFISINIIFENLSLSKSVKDYN</sequence>
<keyword evidence="1" id="KW-1133">Transmembrane helix</keyword>
<dbReference type="Proteomes" id="UP000325315">
    <property type="component" value="Unassembled WGS sequence"/>
</dbReference>
<feature type="transmembrane region" description="Helical" evidence="1">
    <location>
        <begin position="33"/>
        <end position="54"/>
    </location>
</feature>
<organism evidence="2 3">
    <name type="scientific">Gossypium australe</name>
    <dbReference type="NCBI Taxonomy" id="47621"/>
    <lineage>
        <taxon>Eukaryota</taxon>
        <taxon>Viridiplantae</taxon>
        <taxon>Streptophyta</taxon>
        <taxon>Embryophyta</taxon>
        <taxon>Tracheophyta</taxon>
        <taxon>Spermatophyta</taxon>
        <taxon>Magnoliopsida</taxon>
        <taxon>eudicotyledons</taxon>
        <taxon>Gunneridae</taxon>
        <taxon>Pentapetalae</taxon>
        <taxon>rosids</taxon>
        <taxon>malvids</taxon>
        <taxon>Malvales</taxon>
        <taxon>Malvaceae</taxon>
        <taxon>Malvoideae</taxon>
        <taxon>Gossypium</taxon>
    </lineage>
</organism>
<keyword evidence="1" id="KW-0472">Membrane</keyword>